<evidence type="ECO:0000256" key="5">
    <source>
        <dbReference type="ARBA" id="ARBA00022692"/>
    </source>
</evidence>
<dbReference type="GO" id="GO:0005886">
    <property type="term" value="C:plasma membrane"/>
    <property type="evidence" value="ECO:0007669"/>
    <property type="project" value="UniProtKB-SubCell"/>
</dbReference>
<dbReference type="PANTHER" id="PTHR30294:SF29">
    <property type="entry name" value="MULTIDRUG ABC TRANSPORTER PERMEASE YBHS-RELATED"/>
    <property type="match status" value="1"/>
</dbReference>
<feature type="domain" description="ABC transmembrane type-2" evidence="9">
    <location>
        <begin position="174"/>
        <end position="404"/>
    </location>
</feature>
<sequence>MKVRAVKGIVLKDLREIRREKMALFWIFVFPLMWITLLGGIWGGHNPPVKIDLGVVYYNESSPFTAKDVVGIMENVTIDGVHVFRIREYSDEESALKALKQRRIDALLVFPEGFGKNLSSGFPAKIHAYFEGSDPQNYQIVSGTVKGFFSEFERRVAEKRLNITLTYMEEYVPESALGNFTLDDIKKYLLGLTNPLDIEERGVSGESPSPIQFYVTSFIGIQFLFATMMMVGSGTLEEIEHGTLRRIAASPATAWDFLVGKILSTFIVIMISILIGIAYSKLIFSETVFPGFLGWVLIFLAAVFSMGLGLAIAMATRSIKATNAVINLISMPLLFLAGVVIPDSILPNWARPIANYFPLGRALKDLRLLELYHRPAGEILPDVAWLSAGAFGALLIAVILYNRAIKRME</sequence>
<feature type="transmembrane region" description="Helical" evidence="8">
    <location>
        <begin position="257"/>
        <end position="280"/>
    </location>
</feature>
<keyword evidence="11" id="KW-1185">Reference proteome</keyword>
<evidence type="ECO:0000256" key="3">
    <source>
        <dbReference type="ARBA" id="ARBA00022448"/>
    </source>
</evidence>
<evidence type="ECO:0000313" key="11">
    <source>
        <dbReference type="Proteomes" id="UP000001488"/>
    </source>
</evidence>
<dbReference type="GO" id="GO:0005524">
    <property type="term" value="F:ATP binding"/>
    <property type="evidence" value="ECO:0007669"/>
    <property type="project" value="UniProtKB-KW"/>
</dbReference>
<dbReference type="Pfam" id="PF12698">
    <property type="entry name" value="ABC2_membrane_3"/>
    <property type="match status" value="1"/>
</dbReference>
<evidence type="ECO:0000256" key="2">
    <source>
        <dbReference type="ARBA" id="ARBA00007783"/>
    </source>
</evidence>
<evidence type="ECO:0000256" key="7">
    <source>
        <dbReference type="ARBA" id="ARBA00023136"/>
    </source>
</evidence>
<dbReference type="KEGG" id="tga:TGAM_1698"/>
<feature type="transmembrane region" description="Helical" evidence="8">
    <location>
        <begin position="292"/>
        <end position="312"/>
    </location>
</feature>
<evidence type="ECO:0000256" key="8">
    <source>
        <dbReference type="SAM" id="Phobius"/>
    </source>
</evidence>
<dbReference type="EMBL" id="CP001398">
    <property type="protein sequence ID" value="ACS34200.1"/>
    <property type="molecule type" value="Genomic_DNA"/>
</dbReference>
<keyword evidence="6 8" id="KW-1133">Transmembrane helix</keyword>
<feature type="transmembrane region" description="Helical" evidence="8">
    <location>
        <begin position="324"/>
        <end position="341"/>
    </location>
</feature>
<proteinExistence type="inferred from homology"/>
<name>C5A7I8_THEGJ</name>
<comment type="subcellular location">
    <subcellularLocation>
        <location evidence="1">Cell membrane</location>
        <topology evidence="1">Multi-pass membrane protein</topology>
    </subcellularLocation>
</comment>
<evidence type="ECO:0000259" key="9">
    <source>
        <dbReference type="PROSITE" id="PS51012"/>
    </source>
</evidence>
<dbReference type="OrthoDB" id="147058at2157"/>
<evidence type="ECO:0000313" key="10">
    <source>
        <dbReference type="EMBL" id="ACS34200.1"/>
    </source>
</evidence>
<dbReference type="PROSITE" id="PS51012">
    <property type="entry name" value="ABC_TM2"/>
    <property type="match status" value="1"/>
</dbReference>
<evidence type="ECO:0000256" key="1">
    <source>
        <dbReference type="ARBA" id="ARBA00004651"/>
    </source>
</evidence>
<organism evidence="10 11">
    <name type="scientific">Thermococcus gammatolerans (strain DSM 15229 / JCM 11827 / EJ3)</name>
    <dbReference type="NCBI Taxonomy" id="593117"/>
    <lineage>
        <taxon>Archaea</taxon>
        <taxon>Methanobacteriati</taxon>
        <taxon>Methanobacteriota</taxon>
        <taxon>Thermococci</taxon>
        <taxon>Thermococcales</taxon>
        <taxon>Thermococcaceae</taxon>
        <taxon>Thermococcus</taxon>
    </lineage>
</organism>
<feature type="transmembrane region" description="Helical" evidence="8">
    <location>
        <begin position="383"/>
        <end position="401"/>
    </location>
</feature>
<dbReference type="Proteomes" id="UP000001488">
    <property type="component" value="Chromosome"/>
</dbReference>
<dbReference type="PATRIC" id="fig|593117.10.peg.1705"/>
<keyword evidence="7 8" id="KW-0472">Membrane</keyword>
<dbReference type="InterPro" id="IPR047817">
    <property type="entry name" value="ABC2_TM_bact-type"/>
</dbReference>
<feature type="transmembrane region" description="Helical" evidence="8">
    <location>
        <begin position="21"/>
        <end position="42"/>
    </location>
</feature>
<dbReference type="PaxDb" id="593117-TGAM_1698"/>
<protein>
    <submittedName>
        <fullName evidence="10">ABC-type transporter, ATP-binding component</fullName>
    </submittedName>
</protein>
<comment type="similarity">
    <text evidence="2">Belongs to the ABC-2 integral membrane protein family.</text>
</comment>
<feature type="transmembrane region" description="Helical" evidence="8">
    <location>
        <begin position="213"/>
        <end position="236"/>
    </location>
</feature>
<keyword evidence="10" id="KW-0547">Nucleotide-binding</keyword>
<reference evidence="10 11" key="1">
    <citation type="journal article" date="2007" name="Genome Biol.">
        <title>Genome analysis and genome-wide proteomics of Thermococcus gammatolerans, the most radioresistant organism known amongst the Archaea.</title>
        <authorList>
            <person name="Zivanovic Y."/>
            <person name="Armengaud J."/>
            <person name="Lagorce A."/>
            <person name="Leplat C."/>
            <person name="Guerin P."/>
            <person name="Dutertre M."/>
            <person name="Anthouard V."/>
            <person name="Forterre P."/>
            <person name="Wincker P."/>
            <person name="Confalonieri F."/>
        </authorList>
    </citation>
    <scope>NUCLEOTIDE SEQUENCE [LARGE SCALE GENOMIC DNA]</scope>
    <source>
        <strain evidence="11">DSM 15229 / JCM 11827 / EJ3</strain>
    </source>
</reference>
<evidence type="ECO:0000256" key="4">
    <source>
        <dbReference type="ARBA" id="ARBA00022475"/>
    </source>
</evidence>
<dbReference type="GeneID" id="7987608"/>
<accession>C5A7I8</accession>
<dbReference type="AlphaFoldDB" id="C5A7I8"/>
<keyword evidence="3" id="KW-0813">Transport</keyword>
<dbReference type="RefSeq" id="WP_015859310.1">
    <property type="nucleotide sequence ID" value="NC_012804.1"/>
</dbReference>
<keyword evidence="4" id="KW-1003">Cell membrane</keyword>
<dbReference type="InterPro" id="IPR013525">
    <property type="entry name" value="ABC2_TM"/>
</dbReference>
<dbReference type="eggNOG" id="arCOG01463">
    <property type="taxonomic scope" value="Archaea"/>
</dbReference>
<dbReference type="Gene3D" id="3.40.1710.10">
    <property type="entry name" value="abc type-2 transporter like domain"/>
    <property type="match status" value="1"/>
</dbReference>
<dbReference type="HOGENOM" id="CLU_039483_0_0_2"/>
<dbReference type="PANTHER" id="PTHR30294">
    <property type="entry name" value="MEMBRANE COMPONENT OF ABC TRANSPORTER YHHJ-RELATED"/>
    <property type="match status" value="1"/>
</dbReference>
<gene>
    <name evidence="10" type="ordered locus">TGAM_1698</name>
</gene>
<dbReference type="STRING" id="593117.TGAM_1698"/>
<dbReference type="GO" id="GO:0140359">
    <property type="term" value="F:ABC-type transporter activity"/>
    <property type="evidence" value="ECO:0007669"/>
    <property type="project" value="InterPro"/>
</dbReference>
<evidence type="ECO:0000256" key="6">
    <source>
        <dbReference type="ARBA" id="ARBA00022989"/>
    </source>
</evidence>
<keyword evidence="10" id="KW-0067">ATP-binding</keyword>
<dbReference type="InterPro" id="IPR051449">
    <property type="entry name" value="ABC-2_transporter_component"/>
</dbReference>
<keyword evidence="5 8" id="KW-0812">Transmembrane</keyword>